<sequence>MNTTIERYINSSKYSVDNFFQDDRWLYHLKINNYQVVTIIWNLFLIIVPFVICYLLIKYWQKNGFRTIGQKLMAFLLFFFWLLFIPNTAYIISEVRHLIDYCPRESKFQVCEQNAWMSLFFFTYSAIGWVTFVLLINQMKSLIKNVFGKIVANLFILVIIPVIALGFLIGLLNRWNSWELFIYPVALYKNLMLYFTVSGNLANLIIFSAFLYLLYYSGNYLFKNRIS</sequence>
<keyword evidence="1" id="KW-0472">Membrane</keyword>
<proteinExistence type="predicted"/>
<keyword evidence="1" id="KW-1133">Transmembrane helix</keyword>
<dbReference type="Proteomes" id="UP000034137">
    <property type="component" value="Unassembled WGS sequence"/>
</dbReference>
<evidence type="ECO:0000256" key="1">
    <source>
        <dbReference type="SAM" id="Phobius"/>
    </source>
</evidence>
<keyword evidence="1" id="KW-0812">Transmembrane</keyword>
<feature type="transmembrane region" description="Helical" evidence="1">
    <location>
        <begin position="113"/>
        <end position="138"/>
    </location>
</feature>
<organism evidence="2 3">
    <name type="scientific">Candidatus Falkowbacteria bacterium GW2011_GWF2_39_8</name>
    <dbReference type="NCBI Taxonomy" id="1618642"/>
    <lineage>
        <taxon>Bacteria</taxon>
        <taxon>Candidatus Falkowiibacteriota</taxon>
    </lineage>
</organism>
<gene>
    <name evidence="2" type="ORF">UT64_C0079G0002</name>
</gene>
<feature type="transmembrane region" description="Helical" evidence="1">
    <location>
        <begin position="39"/>
        <end position="60"/>
    </location>
</feature>
<protein>
    <recommendedName>
        <fullName evidence="4">DUF1361 domain-containing protein</fullName>
    </recommendedName>
</protein>
<evidence type="ECO:0000313" key="3">
    <source>
        <dbReference type="Proteomes" id="UP000034137"/>
    </source>
</evidence>
<evidence type="ECO:0000313" key="2">
    <source>
        <dbReference type="EMBL" id="KKR30941.1"/>
    </source>
</evidence>
<feature type="transmembrane region" description="Helical" evidence="1">
    <location>
        <begin position="192"/>
        <end position="215"/>
    </location>
</feature>
<feature type="transmembrane region" description="Helical" evidence="1">
    <location>
        <begin position="150"/>
        <end position="172"/>
    </location>
</feature>
<evidence type="ECO:0008006" key="4">
    <source>
        <dbReference type="Google" id="ProtNLM"/>
    </source>
</evidence>
<dbReference type="AlphaFoldDB" id="A0A0G0Q0Q4"/>
<reference evidence="2 3" key="1">
    <citation type="journal article" date="2015" name="Nature">
        <title>rRNA introns, odd ribosomes, and small enigmatic genomes across a large radiation of phyla.</title>
        <authorList>
            <person name="Brown C.T."/>
            <person name="Hug L.A."/>
            <person name="Thomas B.C."/>
            <person name="Sharon I."/>
            <person name="Castelle C.J."/>
            <person name="Singh A."/>
            <person name="Wilkins M.J."/>
            <person name="Williams K.H."/>
            <person name="Banfield J.F."/>
        </authorList>
    </citation>
    <scope>NUCLEOTIDE SEQUENCE [LARGE SCALE GENOMIC DNA]</scope>
</reference>
<dbReference type="EMBL" id="LBXO01000079">
    <property type="protein sequence ID" value="KKR30941.1"/>
    <property type="molecule type" value="Genomic_DNA"/>
</dbReference>
<feature type="transmembrane region" description="Helical" evidence="1">
    <location>
        <begin position="72"/>
        <end position="93"/>
    </location>
</feature>
<comment type="caution">
    <text evidence="2">The sequence shown here is derived from an EMBL/GenBank/DDBJ whole genome shotgun (WGS) entry which is preliminary data.</text>
</comment>
<accession>A0A0G0Q0Q4</accession>
<dbReference type="Pfam" id="PF07099">
    <property type="entry name" value="DUF1361"/>
    <property type="match status" value="1"/>
</dbReference>
<dbReference type="PATRIC" id="fig|1618642.3.peg.1104"/>
<dbReference type="InterPro" id="IPR009793">
    <property type="entry name" value="DUF1361"/>
</dbReference>
<name>A0A0G0Q0Q4_9BACT</name>